<keyword evidence="8" id="KW-0472">Membrane</keyword>
<evidence type="ECO:0000256" key="5">
    <source>
        <dbReference type="ARBA" id="ARBA00022764"/>
    </source>
</evidence>
<dbReference type="GO" id="GO:0016020">
    <property type="term" value="C:membrane"/>
    <property type="evidence" value="ECO:0007669"/>
    <property type="project" value="UniProtKB-SubCell"/>
</dbReference>
<dbReference type="NCBIfam" id="TIGR03102">
    <property type="entry name" value="halo_cynanin"/>
    <property type="match status" value="1"/>
</dbReference>
<dbReference type="InterPro" id="IPR008972">
    <property type="entry name" value="Cupredoxin"/>
</dbReference>
<keyword evidence="3" id="KW-0813">Transport</keyword>
<organism evidence="12 13">
    <name type="scientific">Haloferax namakaokahaiae</name>
    <dbReference type="NCBI Taxonomy" id="1748331"/>
    <lineage>
        <taxon>Archaea</taxon>
        <taxon>Methanobacteriati</taxon>
        <taxon>Methanobacteriota</taxon>
        <taxon>Stenosarchaea group</taxon>
        <taxon>Halobacteria</taxon>
        <taxon>Halobacteriales</taxon>
        <taxon>Haloferacaceae</taxon>
        <taxon>Haloferax</taxon>
    </lineage>
</organism>
<sequence length="165" mass="17437">MTERFSRRTFLRATAASTGLALLAGCTGGASSGDQSGGGNGDESGGDGGESRDKPSFDGWFDRTPNYDGVHDHTGEDSVTVEVGTGNGYLFEPAALKVSPGTTVVWEWTGAGGTHNVQERDGKFESELSAAEGFTFEHTFDETGEYKYRCVPHESLGMVGIVVVE</sequence>
<dbReference type="InterPro" id="IPR017533">
    <property type="entry name" value="Halocyanin"/>
</dbReference>
<feature type="region of interest" description="Disordered" evidence="10">
    <location>
        <begin position="25"/>
        <end position="79"/>
    </location>
</feature>
<name>A0ABD5ZG55_9EURY</name>
<feature type="binding site" evidence="9">
    <location>
        <position position="158"/>
    </location>
    <ligand>
        <name>Cu cation</name>
        <dbReference type="ChEBI" id="CHEBI:23378"/>
    </ligand>
</feature>
<dbReference type="InterPro" id="IPR028871">
    <property type="entry name" value="BlueCu_1_BS"/>
</dbReference>
<dbReference type="SUPFAM" id="SSF49503">
    <property type="entry name" value="Cupredoxins"/>
    <property type="match status" value="1"/>
</dbReference>
<feature type="compositionally biased region" description="Gly residues" evidence="10">
    <location>
        <begin position="26"/>
        <end position="48"/>
    </location>
</feature>
<feature type="binding site" evidence="9">
    <location>
        <position position="115"/>
    </location>
    <ligand>
        <name>Cu cation</name>
        <dbReference type="ChEBI" id="CHEBI:23378"/>
    </ligand>
</feature>
<evidence type="ECO:0000256" key="8">
    <source>
        <dbReference type="ARBA" id="ARBA00023136"/>
    </source>
</evidence>
<feature type="binding site" evidence="9">
    <location>
        <position position="150"/>
    </location>
    <ligand>
        <name>Cu cation</name>
        <dbReference type="ChEBI" id="CHEBI:23378"/>
    </ligand>
</feature>
<comment type="caution">
    <text evidence="12">The sequence shown here is derived from an EMBL/GenBank/DDBJ whole genome shotgun (WGS) entry which is preliminary data.</text>
</comment>
<evidence type="ECO:0000256" key="4">
    <source>
        <dbReference type="ARBA" id="ARBA00022723"/>
    </source>
</evidence>
<feature type="domain" description="Blue (type 1) copper" evidence="11">
    <location>
        <begin position="81"/>
        <end position="165"/>
    </location>
</feature>
<dbReference type="GO" id="GO:0046872">
    <property type="term" value="F:metal ion binding"/>
    <property type="evidence" value="ECO:0007669"/>
    <property type="project" value="UniProtKB-KW"/>
</dbReference>
<dbReference type="PANTHER" id="PTHR34192:SF10">
    <property type="entry name" value="PLASTOCYANIN MAJOR ISOFORM, CHLOROPLASTIC-RELATED"/>
    <property type="match status" value="1"/>
</dbReference>
<dbReference type="PROSITE" id="PS51257">
    <property type="entry name" value="PROKAR_LIPOPROTEIN"/>
    <property type="match status" value="1"/>
</dbReference>
<comment type="subcellular location">
    <subcellularLocation>
        <location evidence="1">Membrane</location>
    </subcellularLocation>
    <subcellularLocation>
        <location evidence="2">Periplasm</location>
    </subcellularLocation>
</comment>
<dbReference type="PRINTS" id="PR00155">
    <property type="entry name" value="AMICYANIN"/>
</dbReference>
<evidence type="ECO:0000256" key="2">
    <source>
        <dbReference type="ARBA" id="ARBA00004418"/>
    </source>
</evidence>
<protein>
    <submittedName>
        <fullName evidence="12">Halocyanin domain-containing protein</fullName>
    </submittedName>
</protein>
<comment type="cofactor">
    <cofactor evidence="9">
        <name>Cu cation</name>
        <dbReference type="ChEBI" id="CHEBI:23378"/>
    </cofactor>
    <text evidence="9">Binds 1 copper ion per subunit.</text>
</comment>
<dbReference type="Pfam" id="PF00127">
    <property type="entry name" value="Copper-bind"/>
    <property type="match status" value="1"/>
</dbReference>
<dbReference type="AlphaFoldDB" id="A0ABD5ZG55"/>
<evidence type="ECO:0000256" key="3">
    <source>
        <dbReference type="ARBA" id="ARBA00022448"/>
    </source>
</evidence>
<dbReference type="PROSITE" id="PS00196">
    <property type="entry name" value="COPPER_BLUE"/>
    <property type="match status" value="1"/>
</dbReference>
<dbReference type="PROSITE" id="PS51318">
    <property type="entry name" value="TAT"/>
    <property type="match status" value="1"/>
</dbReference>
<evidence type="ECO:0000256" key="7">
    <source>
        <dbReference type="ARBA" id="ARBA00023008"/>
    </source>
</evidence>
<dbReference type="CDD" id="cd04220">
    <property type="entry name" value="Halocyanin"/>
    <property type="match status" value="1"/>
</dbReference>
<keyword evidence="6" id="KW-0249">Electron transport</keyword>
<reference evidence="12 13" key="1">
    <citation type="journal article" date="2019" name="Int. J. Syst. Evol. Microbiol.">
        <title>The Global Catalogue of Microorganisms (GCM) 10K type strain sequencing project: providing services to taxonomists for standard genome sequencing and annotation.</title>
        <authorList>
            <consortium name="The Broad Institute Genomics Platform"/>
            <consortium name="The Broad Institute Genome Sequencing Center for Infectious Disease"/>
            <person name="Wu L."/>
            <person name="Ma J."/>
        </authorList>
    </citation>
    <scope>NUCLEOTIDE SEQUENCE [LARGE SCALE GENOMIC DNA]</scope>
    <source>
        <strain evidence="12 13">DSM 29988</strain>
    </source>
</reference>
<evidence type="ECO:0000259" key="11">
    <source>
        <dbReference type="Pfam" id="PF00127"/>
    </source>
</evidence>
<keyword evidence="5" id="KW-0574">Periplasm</keyword>
<dbReference type="InterPro" id="IPR002386">
    <property type="entry name" value="Amicyanin/Pseudoazurin"/>
</dbReference>
<gene>
    <name evidence="12" type="ORF">ACFQJC_10120</name>
</gene>
<evidence type="ECO:0000256" key="9">
    <source>
        <dbReference type="PIRSR" id="PIRSR602386-1"/>
    </source>
</evidence>
<evidence type="ECO:0000256" key="1">
    <source>
        <dbReference type="ARBA" id="ARBA00004370"/>
    </source>
</evidence>
<dbReference type="Proteomes" id="UP001596481">
    <property type="component" value="Unassembled WGS sequence"/>
</dbReference>
<dbReference type="InterPro" id="IPR006311">
    <property type="entry name" value="TAT_signal"/>
</dbReference>
<evidence type="ECO:0000256" key="10">
    <source>
        <dbReference type="SAM" id="MobiDB-lite"/>
    </source>
</evidence>
<feature type="binding site" evidence="9">
    <location>
        <position position="153"/>
    </location>
    <ligand>
        <name>Cu cation</name>
        <dbReference type="ChEBI" id="CHEBI:23378"/>
    </ligand>
</feature>
<evidence type="ECO:0000256" key="6">
    <source>
        <dbReference type="ARBA" id="ARBA00022982"/>
    </source>
</evidence>
<evidence type="ECO:0000313" key="12">
    <source>
        <dbReference type="EMBL" id="MFC7203873.1"/>
    </source>
</evidence>
<evidence type="ECO:0000313" key="13">
    <source>
        <dbReference type="Proteomes" id="UP001596481"/>
    </source>
</evidence>
<keyword evidence="7 9" id="KW-0186">Copper</keyword>
<keyword evidence="13" id="KW-1185">Reference proteome</keyword>
<dbReference type="PANTHER" id="PTHR34192">
    <property type="entry name" value="PLASTOCYANIN MAJOR ISOFORM, CHLOROPLASTIC-RELATED"/>
    <property type="match status" value="1"/>
</dbReference>
<dbReference type="RefSeq" id="WP_390223207.1">
    <property type="nucleotide sequence ID" value="NZ_JBHTAA010000005.1"/>
</dbReference>
<dbReference type="GO" id="GO:0042597">
    <property type="term" value="C:periplasmic space"/>
    <property type="evidence" value="ECO:0007669"/>
    <property type="project" value="UniProtKB-SubCell"/>
</dbReference>
<keyword evidence="4 9" id="KW-0479">Metal-binding</keyword>
<dbReference type="InterPro" id="IPR000923">
    <property type="entry name" value="BlueCu_1"/>
</dbReference>
<accession>A0ABD5ZG55</accession>
<dbReference type="EMBL" id="JBHTAA010000005">
    <property type="protein sequence ID" value="MFC7203873.1"/>
    <property type="molecule type" value="Genomic_DNA"/>
</dbReference>
<proteinExistence type="predicted"/>
<dbReference type="Gene3D" id="2.60.40.420">
    <property type="entry name" value="Cupredoxins - blue copper proteins"/>
    <property type="match status" value="1"/>
</dbReference>